<dbReference type="GO" id="GO:0004333">
    <property type="term" value="F:fumarate hydratase activity"/>
    <property type="evidence" value="ECO:0007669"/>
    <property type="project" value="UniProtKB-EC"/>
</dbReference>
<sequence>MNYRIERDTLGEVKVPAEKYWGAQTQRSRENFKIGIEKIPIEVVYALAYIKKAAAIVNHQLGKLTKTKMEAIKKVCDEILQGHYDGHFPLAVWQTGSGTQSNMNVNEVIANRANEALKKGESAESVHPNDDVNMSQSSNDTFPTAMHIAAYIKIIEHLIPSVQELKRTLLEKEKLFMGIVKIGRTHLQDATPLTLGQEISGWRAMLEKSEKMVEDAAENLLDLAIGGTAVGTGINAHPQFGDKAADQLEELTGYPFRSSKNKFHALTSHDDIVYVHGALKALAADLMKIANDVRWLASGPRSGIGEISIPANEPGSSIMPGKVNPTQSEALTMVVCQVFGNDATIGFAASQGNFELNVFKPVIIYNLIQSITLLSDSIHSFNHNCARGIEANKEVIKDHVERSLMLVTALNPHIGYEKAAEIAKLAFKENITLKEAAEKTGYVTANQFEEWIQPENMV</sequence>
<feature type="binding site" evidence="4">
    <location>
        <position position="317"/>
    </location>
    <ligand>
        <name>substrate</name>
    </ligand>
</feature>
<dbReference type="InterPro" id="IPR008948">
    <property type="entry name" value="L-Aspartase-like"/>
</dbReference>
<feature type="domain" description="Fumarate lyase N-terminal" evidence="5">
    <location>
        <begin position="11"/>
        <end position="340"/>
    </location>
</feature>
<evidence type="ECO:0000259" key="6">
    <source>
        <dbReference type="Pfam" id="PF10415"/>
    </source>
</evidence>
<organism evidence="7 8">
    <name type="scientific">Neobacillus ginsengisoli</name>
    <dbReference type="NCBI Taxonomy" id="904295"/>
    <lineage>
        <taxon>Bacteria</taxon>
        <taxon>Bacillati</taxon>
        <taxon>Bacillota</taxon>
        <taxon>Bacilli</taxon>
        <taxon>Bacillales</taxon>
        <taxon>Bacillaceae</taxon>
        <taxon>Neobacillus</taxon>
    </lineage>
</organism>
<keyword evidence="2 4" id="KW-0816">Tricarboxylic acid cycle</keyword>
<dbReference type="InterPro" id="IPR024083">
    <property type="entry name" value="Fumarase/histidase_N"/>
</dbReference>
<comment type="pathway">
    <text evidence="4">Carbohydrate metabolism; tricarboxylic acid cycle; (S)-malate from fumarate: step 1/1.</text>
</comment>
<comment type="caution">
    <text evidence="7">The sequence shown here is derived from an EMBL/GenBank/DDBJ whole genome shotgun (WGS) entry which is preliminary data.</text>
</comment>
<evidence type="ECO:0000256" key="2">
    <source>
        <dbReference type="ARBA" id="ARBA00022532"/>
    </source>
</evidence>
<name>A0ABT9XRG5_9BACI</name>
<feature type="binding site" description="in site B" evidence="4">
    <location>
        <begin position="127"/>
        <end position="130"/>
    </location>
    <ligand>
        <name>substrate</name>
    </ligand>
</feature>
<dbReference type="PANTHER" id="PTHR11444:SF1">
    <property type="entry name" value="FUMARATE HYDRATASE, MITOCHONDRIAL"/>
    <property type="match status" value="1"/>
</dbReference>
<dbReference type="RefSeq" id="WP_307405464.1">
    <property type="nucleotide sequence ID" value="NZ_JAUSTW010000002.1"/>
</dbReference>
<feature type="binding site" evidence="4">
    <location>
        <begin position="322"/>
        <end position="324"/>
    </location>
    <ligand>
        <name>substrate</name>
    </ligand>
</feature>
<dbReference type="InterPro" id="IPR022761">
    <property type="entry name" value="Fumarate_lyase_N"/>
</dbReference>
<dbReference type="HAMAP" id="MF_00743">
    <property type="entry name" value="FumaraseC"/>
    <property type="match status" value="1"/>
</dbReference>
<dbReference type="PANTHER" id="PTHR11444">
    <property type="entry name" value="ASPARTATEAMMONIA/ARGININOSUCCINATE/ADENYLOSUCCINATE LYASE"/>
    <property type="match status" value="1"/>
</dbReference>
<dbReference type="InterPro" id="IPR020557">
    <property type="entry name" value="Fumarate_lyase_CS"/>
</dbReference>
<dbReference type="NCBIfam" id="NF008909">
    <property type="entry name" value="PRK12273.1"/>
    <property type="match status" value="1"/>
</dbReference>
<evidence type="ECO:0000256" key="4">
    <source>
        <dbReference type="HAMAP-Rule" id="MF_00743"/>
    </source>
</evidence>
<feature type="binding site" evidence="4">
    <location>
        <position position="185"/>
    </location>
    <ligand>
        <name>substrate</name>
    </ligand>
</feature>
<keyword evidence="8" id="KW-1185">Reference proteome</keyword>
<gene>
    <name evidence="4" type="primary">fumC</name>
    <name evidence="7" type="ORF">J2S10_001227</name>
</gene>
<dbReference type="Pfam" id="PF00206">
    <property type="entry name" value="Lyase_1"/>
    <property type="match status" value="1"/>
</dbReference>
<dbReference type="InterPro" id="IPR018951">
    <property type="entry name" value="Fumarase_C_C"/>
</dbReference>
<comment type="similarity">
    <text evidence="1 4">Belongs to the class-II fumarase/aspartase family. Fumarase subfamily.</text>
</comment>
<evidence type="ECO:0000256" key="3">
    <source>
        <dbReference type="ARBA" id="ARBA00023239"/>
    </source>
</evidence>
<dbReference type="Gene3D" id="1.10.40.30">
    <property type="entry name" value="Fumarase/aspartase (C-terminal domain)"/>
    <property type="match status" value="1"/>
</dbReference>
<keyword evidence="4" id="KW-0963">Cytoplasm</keyword>
<feature type="site" description="Important for catalytic activity" evidence="4">
    <location>
        <position position="329"/>
    </location>
</feature>
<dbReference type="InterPro" id="IPR005677">
    <property type="entry name" value="Fum_hydII"/>
</dbReference>
<comment type="catalytic activity">
    <reaction evidence="4">
        <text>(S)-malate = fumarate + H2O</text>
        <dbReference type="Rhea" id="RHEA:12460"/>
        <dbReference type="ChEBI" id="CHEBI:15377"/>
        <dbReference type="ChEBI" id="CHEBI:15589"/>
        <dbReference type="ChEBI" id="CHEBI:29806"/>
        <dbReference type="EC" id="4.2.1.2"/>
    </reaction>
</comment>
<evidence type="ECO:0000259" key="5">
    <source>
        <dbReference type="Pfam" id="PF00206"/>
    </source>
</evidence>
<evidence type="ECO:0000313" key="7">
    <source>
        <dbReference type="EMBL" id="MDQ0198086.1"/>
    </source>
</evidence>
<dbReference type="Proteomes" id="UP001224122">
    <property type="component" value="Unassembled WGS sequence"/>
</dbReference>
<dbReference type="PRINTS" id="PR00149">
    <property type="entry name" value="FUMRATELYASE"/>
</dbReference>
<dbReference type="SUPFAM" id="SSF48557">
    <property type="entry name" value="L-aspartase-like"/>
    <property type="match status" value="1"/>
</dbReference>
<feature type="binding site" evidence="4">
    <location>
        <begin position="97"/>
        <end position="99"/>
    </location>
    <ligand>
        <name>substrate</name>
    </ligand>
</feature>
<dbReference type="EMBL" id="JAUSTW010000002">
    <property type="protein sequence ID" value="MDQ0198086.1"/>
    <property type="molecule type" value="Genomic_DNA"/>
</dbReference>
<feature type="active site" evidence="4">
    <location>
        <position position="316"/>
    </location>
</feature>
<dbReference type="CDD" id="cd01362">
    <property type="entry name" value="Fumarase_classII"/>
    <property type="match status" value="1"/>
</dbReference>
<proteinExistence type="inferred from homology"/>
<feature type="binding site" evidence="4">
    <location>
        <begin position="137"/>
        <end position="139"/>
    </location>
    <ligand>
        <name>substrate</name>
    </ligand>
</feature>
<evidence type="ECO:0000256" key="1">
    <source>
        <dbReference type="ARBA" id="ARBA00009084"/>
    </source>
</evidence>
<protein>
    <recommendedName>
        <fullName evidence="4">Fumarate hydratase class II</fullName>
        <shortName evidence="4">Fumarase C</shortName>
        <ecNumber evidence="4">4.2.1.2</ecNumber>
    </recommendedName>
    <alternativeName>
        <fullName evidence="4">Aerobic fumarase</fullName>
    </alternativeName>
    <alternativeName>
        <fullName evidence="4">Iron-independent fumarase</fullName>
    </alternativeName>
</protein>
<comment type="subcellular location">
    <subcellularLocation>
        <location evidence="4">Cytoplasm</location>
    </subcellularLocation>
</comment>
<comment type="subunit">
    <text evidence="4">Homotetramer.</text>
</comment>
<dbReference type="Pfam" id="PF10415">
    <property type="entry name" value="FumaraseC_C"/>
    <property type="match status" value="1"/>
</dbReference>
<dbReference type="Gene3D" id="1.10.275.10">
    <property type="entry name" value="Fumarase/aspartase (N-terminal domain)"/>
    <property type="match status" value="1"/>
</dbReference>
<feature type="domain" description="Fumarase C C-terminal" evidence="6">
    <location>
        <begin position="406"/>
        <end position="458"/>
    </location>
</feature>
<feature type="active site" description="Proton donor/acceptor" evidence="4">
    <location>
        <position position="186"/>
    </location>
</feature>
<accession>A0ABT9XRG5</accession>
<dbReference type="EC" id="4.2.1.2" evidence="4"/>
<dbReference type="PROSITE" id="PS00163">
    <property type="entry name" value="FUMARATE_LYASES"/>
    <property type="match status" value="1"/>
</dbReference>
<comment type="miscellaneous">
    <text evidence="4">There are 2 substrate-binding sites: the catalytic A site, and the non-catalytic B site that may play a role in the transfer of substrate or product between the active site and the solvent. Alternatively, the B site may bind allosteric effectors.</text>
</comment>
<comment type="function">
    <text evidence="4">Involved in the TCA cycle. Catalyzes the stereospecific interconversion of fumarate to L-malate.</text>
</comment>
<evidence type="ECO:0000313" key="8">
    <source>
        <dbReference type="Proteomes" id="UP001224122"/>
    </source>
</evidence>
<keyword evidence="3 4" id="KW-0456">Lyase</keyword>
<dbReference type="Gene3D" id="1.20.200.10">
    <property type="entry name" value="Fumarase/aspartase (Central domain)"/>
    <property type="match status" value="1"/>
</dbReference>
<dbReference type="NCBIfam" id="TIGR00979">
    <property type="entry name" value="fumC_II"/>
    <property type="match status" value="1"/>
</dbReference>
<reference evidence="7 8" key="1">
    <citation type="submission" date="2023-07" db="EMBL/GenBank/DDBJ databases">
        <title>Genomic Encyclopedia of Type Strains, Phase IV (KMG-IV): sequencing the most valuable type-strain genomes for metagenomic binning, comparative biology and taxonomic classification.</title>
        <authorList>
            <person name="Goeker M."/>
        </authorList>
    </citation>
    <scope>NUCLEOTIDE SEQUENCE [LARGE SCALE GENOMIC DNA]</scope>
    <source>
        <strain evidence="7 8">DSM 27594</strain>
    </source>
</reference>
<dbReference type="InterPro" id="IPR000362">
    <property type="entry name" value="Fumarate_lyase_fam"/>
</dbReference>